<feature type="transmembrane region" description="Helical" evidence="8">
    <location>
        <begin position="227"/>
        <end position="244"/>
    </location>
</feature>
<evidence type="ECO:0000256" key="8">
    <source>
        <dbReference type="RuleBase" id="RU363041"/>
    </source>
</evidence>
<feature type="transmembrane region" description="Helical" evidence="8">
    <location>
        <begin position="78"/>
        <end position="97"/>
    </location>
</feature>
<reference evidence="9 10" key="1">
    <citation type="submission" date="2019-04" db="EMBL/GenBank/DDBJ databases">
        <title>Draft genome sequence of Gemmobacter aestuarii sp. nov.</title>
        <authorList>
            <person name="Hameed A."/>
            <person name="Lin S.-Y."/>
            <person name="Shahina M."/>
            <person name="Lai W.-A."/>
            <person name="Young C.-C."/>
        </authorList>
    </citation>
    <scope>NUCLEOTIDE SEQUENCE [LARGE SCALE GENOMIC DNA]</scope>
    <source>
        <strain evidence="9 10">CC-PW-75</strain>
    </source>
</reference>
<feature type="transmembrane region" description="Helical" evidence="8">
    <location>
        <begin position="197"/>
        <end position="215"/>
    </location>
</feature>
<evidence type="ECO:0000256" key="6">
    <source>
        <dbReference type="ARBA" id="ARBA00022989"/>
    </source>
</evidence>
<dbReference type="OrthoDB" id="7644495at2"/>
<dbReference type="AlphaFoldDB" id="A0A4S3MLA3"/>
<keyword evidence="6 8" id="KW-1133">Transmembrane helix</keyword>
<name>A0A4S3MLA3_9RHOB</name>
<dbReference type="Proteomes" id="UP000309450">
    <property type="component" value="Unassembled WGS sequence"/>
</dbReference>
<sequence length="248" mass="26126">MSLPFDLSPGAAAFMAVALFGAAWVRGYSGFGFAALVVTSAALVTNPLHFVPVVLIADILMTAQQLPGIWRHVDKRRAVTLFLGALVGVPVGVWALSGMGVDPARAVISAFVLGMSLLLWRGWRFRGHVGDGGHVAVGVLSGIANGAAVGGLPVAVFFAAQPIAAATFRATVIAYFTLLDLWSVPLMWAAGMIGSDTLVATALSMPILIVGIWLGSRHFHRSEPRDFRRFAILLLISLSVLGLVKSVI</sequence>
<dbReference type="PANTHER" id="PTHR30269">
    <property type="entry name" value="TRANSMEMBRANE PROTEIN YFCA"/>
    <property type="match status" value="1"/>
</dbReference>
<evidence type="ECO:0000256" key="5">
    <source>
        <dbReference type="ARBA" id="ARBA00022692"/>
    </source>
</evidence>
<gene>
    <name evidence="9" type="ORF">E7811_12365</name>
</gene>
<keyword evidence="3" id="KW-0813">Transport</keyword>
<dbReference type="Pfam" id="PF01925">
    <property type="entry name" value="TauE"/>
    <property type="match status" value="1"/>
</dbReference>
<dbReference type="RefSeq" id="WP_136394963.1">
    <property type="nucleotide sequence ID" value="NZ_SSND01000003.1"/>
</dbReference>
<proteinExistence type="inferred from homology"/>
<evidence type="ECO:0000256" key="1">
    <source>
        <dbReference type="ARBA" id="ARBA00004651"/>
    </source>
</evidence>
<accession>A0A4S3MLA3</accession>
<evidence type="ECO:0000256" key="3">
    <source>
        <dbReference type="ARBA" id="ARBA00022448"/>
    </source>
</evidence>
<dbReference type="InterPro" id="IPR002781">
    <property type="entry name" value="TM_pro_TauE-like"/>
</dbReference>
<keyword evidence="4 8" id="KW-1003">Cell membrane</keyword>
<evidence type="ECO:0000313" key="9">
    <source>
        <dbReference type="EMBL" id="THD82936.1"/>
    </source>
</evidence>
<organism evidence="9 10">
    <name type="scientific">Aliigemmobacter aestuarii</name>
    <dbReference type="NCBI Taxonomy" id="1445661"/>
    <lineage>
        <taxon>Bacteria</taxon>
        <taxon>Pseudomonadati</taxon>
        <taxon>Pseudomonadota</taxon>
        <taxon>Alphaproteobacteria</taxon>
        <taxon>Rhodobacterales</taxon>
        <taxon>Paracoccaceae</taxon>
        <taxon>Aliigemmobacter</taxon>
    </lineage>
</organism>
<dbReference type="PANTHER" id="PTHR30269:SF37">
    <property type="entry name" value="MEMBRANE TRANSPORTER PROTEIN"/>
    <property type="match status" value="1"/>
</dbReference>
<dbReference type="EMBL" id="SSND01000003">
    <property type="protein sequence ID" value="THD82936.1"/>
    <property type="molecule type" value="Genomic_DNA"/>
</dbReference>
<evidence type="ECO:0000256" key="7">
    <source>
        <dbReference type="ARBA" id="ARBA00023136"/>
    </source>
</evidence>
<evidence type="ECO:0000256" key="4">
    <source>
        <dbReference type="ARBA" id="ARBA00022475"/>
    </source>
</evidence>
<dbReference type="InterPro" id="IPR052017">
    <property type="entry name" value="TSUP"/>
</dbReference>
<keyword evidence="5 8" id="KW-0812">Transmembrane</keyword>
<evidence type="ECO:0000256" key="2">
    <source>
        <dbReference type="ARBA" id="ARBA00009142"/>
    </source>
</evidence>
<feature type="transmembrane region" description="Helical" evidence="8">
    <location>
        <begin position="7"/>
        <end position="25"/>
    </location>
</feature>
<dbReference type="GO" id="GO:0005886">
    <property type="term" value="C:plasma membrane"/>
    <property type="evidence" value="ECO:0007669"/>
    <property type="project" value="UniProtKB-SubCell"/>
</dbReference>
<feature type="transmembrane region" description="Helical" evidence="8">
    <location>
        <begin position="103"/>
        <end position="123"/>
    </location>
</feature>
<feature type="transmembrane region" description="Helical" evidence="8">
    <location>
        <begin position="172"/>
        <end position="190"/>
    </location>
</feature>
<keyword evidence="10" id="KW-1185">Reference proteome</keyword>
<evidence type="ECO:0000313" key="10">
    <source>
        <dbReference type="Proteomes" id="UP000309450"/>
    </source>
</evidence>
<keyword evidence="7 8" id="KW-0472">Membrane</keyword>
<feature type="transmembrane region" description="Helical" evidence="8">
    <location>
        <begin position="135"/>
        <end position="160"/>
    </location>
</feature>
<comment type="similarity">
    <text evidence="2 8">Belongs to the 4-toluene sulfonate uptake permease (TSUP) (TC 2.A.102) family.</text>
</comment>
<comment type="caution">
    <text evidence="9">The sequence shown here is derived from an EMBL/GenBank/DDBJ whole genome shotgun (WGS) entry which is preliminary data.</text>
</comment>
<comment type="subcellular location">
    <subcellularLocation>
        <location evidence="1 8">Cell membrane</location>
        <topology evidence="1 8">Multi-pass membrane protein</topology>
    </subcellularLocation>
</comment>
<feature type="transmembrane region" description="Helical" evidence="8">
    <location>
        <begin position="31"/>
        <end position="57"/>
    </location>
</feature>
<protein>
    <recommendedName>
        <fullName evidence="8">Probable membrane transporter protein</fullName>
    </recommendedName>
</protein>